<feature type="coiled-coil region" evidence="1">
    <location>
        <begin position="279"/>
        <end position="313"/>
    </location>
</feature>
<reference evidence="4 5" key="1">
    <citation type="journal article" date="2016" name="Sci. Rep.">
        <title>Peltaster fructicola genome reveals evolution from an invasive phytopathogen to an ectophytic parasite.</title>
        <authorList>
            <person name="Xu C."/>
            <person name="Chen H."/>
            <person name="Gleason M.L."/>
            <person name="Xu J.R."/>
            <person name="Liu H."/>
            <person name="Zhang R."/>
            <person name="Sun G."/>
        </authorList>
    </citation>
    <scope>NUCLEOTIDE SEQUENCE [LARGE SCALE GENOMIC DNA]</scope>
    <source>
        <strain evidence="4 5">LNHT1506</strain>
    </source>
</reference>
<dbReference type="InterPro" id="IPR011598">
    <property type="entry name" value="bHLH_dom"/>
</dbReference>
<evidence type="ECO:0000256" key="1">
    <source>
        <dbReference type="SAM" id="Coils"/>
    </source>
</evidence>
<dbReference type="GO" id="GO:0032933">
    <property type="term" value="P:SREBP signaling pathway"/>
    <property type="evidence" value="ECO:0007669"/>
    <property type="project" value="InterPro"/>
</dbReference>
<keyword evidence="1" id="KW-0175">Coiled coil</keyword>
<feature type="region of interest" description="Disordered" evidence="2">
    <location>
        <begin position="139"/>
        <end position="230"/>
    </location>
</feature>
<evidence type="ECO:0000259" key="3">
    <source>
        <dbReference type="PROSITE" id="PS50888"/>
    </source>
</evidence>
<dbReference type="InterPro" id="IPR036638">
    <property type="entry name" value="HLH_DNA-bd_sf"/>
</dbReference>
<dbReference type="CDD" id="cd11399">
    <property type="entry name" value="bHLHzip_scHMS1_like"/>
    <property type="match status" value="1"/>
</dbReference>
<sequence>MNWQGDHASPTFEMDFGGMKNDDDWEDWLRWDPGANTTVRDDDISYSGSSKNDSPVQKTAFAVAETHLVNLGETLAPPLVVGEDDLDNSNIFGQDVFSFGGDHTVDNTFSFDTFNNNNNNTNLSKSAIAEHDWSVAPNAGLLPPLHTSGEHMSPASGSQTATTPSFRHSPASSAGPRTSLSSHPSPDPPKKRGGRKRKVEPEPELDNDNGDSQDGDEPPVKKTSHNVIEKRYRNNLNDKIVELRNSVPSLRALGRAKGQNNEDLEGLTPAHKHNKATIMAKATEYIQHLEKRNKTMQDEMDALKAKLSSVEAAFNRTRSRQGSIVGSPPSGTIRPRELSATTPVGGMHNFLGVSQPYQQQYLQQNPPTYARQPNPPVEAQNTPAARKKTRGNLTNKLMLGGMAGLMMMEGMNTDGDTSNHGLSMLPGMNLLKRADLETIFPTSAIVKHPLLPLIKVFLIISTLLYLIMPLFSWSNRQKQPVRPTIRLPQAPSLASPVEVRRKAWSTAIRTVWVPKHFLLEVVSVLSKMFKMFVRRIVGTELFASIIGANKDDEAARIKAWDIAIDAQLAGGDAEVSYYHLLLTLMASGTLPDSPTRLMQKAVHFRVFFWEVANAGYGNLVMFKQFTEKVGRFYWESARRLQKELAQNDAHTLNGEAVDPLPDHLAGLLELECDDVLSDEMIQRAWNLAWNKPSANGLVANAPRDSVVMDHAIRSPMDAVAAWYSNMLVDETITETFGSTASKIDMEYYLNLAISIAPPASSTQARALATKAVLSRANKTINITSALDALPGTAQSNHGMNLVDHGPASPEVRTALTMAKLVSLYPKTSAAPAARANVGEMLARFSMPPQSFTLLTAVASYQLLETYSRSRILPFAAAQGLEDLACSLRIWIGTTAAHQAGLDDQERAEIVERCLEVAKIFGGWDGQDSGYGSHAVSKEGSPVQEVADTRSVMMG</sequence>
<dbReference type="InterPro" id="IPR052099">
    <property type="entry name" value="Regulatory_TF_Diverse"/>
</dbReference>
<dbReference type="GO" id="GO:0046983">
    <property type="term" value="F:protein dimerization activity"/>
    <property type="evidence" value="ECO:0007669"/>
    <property type="project" value="InterPro"/>
</dbReference>
<dbReference type="Proteomes" id="UP000503462">
    <property type="component" value="Chromosome 1"/>
</dbReference>
<dbReference type="Gene3D" id="4.10.280.10">
    <property type="entry name" value="Helix-loop-helix DNA-binding domain"/>
    <property type="match status" value="1"/>
</dbReference>
<dbReference type="PANTHER" id="PTHR47336">
    <property type="entry name" value="TRANSCRIPTION FACTOR HMS1-RELATED"/>
    <property type="match status" value="1"/>
</dbReference>
<name>A0A6H0XLP1_9PEZI</name>
<gene>
    <name evidence="4" type="ORF">AMS68_001150</name>
</gene>
<dbReference type="InterPro" id="IPR019006">
    <property type="entry name" value="Sre1_C"/>
</dbReference>
<dbReference type="PROSITE" id="PS50888">
    <property type="entry name" value="BHLH"/>
    <property type="match status" value="1"/>
</dbReference>
<organism evidence="4 5">
    <name type="scientific">Peltaster fructicola</name>
    <dbReference type="NCBI Taxonomy" id="286661"/>
    <lineage>
        <taxon>Eukaryota</taxon>
        <taxon>Fungi</taxon>
        <taxon>Dikarya</taxon>
        <taxon>Ascomycota</taxon>
        <taxon>Pezizomycotina</taxon>
        <taxon>Dothideomycetes</taxon>
        <taxon>Dothideomycetes incertae sedis</taxon>
        <taxon>Peltaster</taxon>
    </lineage>
</organism>
<dbReference type="EMBL" id="CP051139">
    <property type="protein sequence ID" value="QIW95632.1"/>
    <property type="molecule type" value="Genomic_DNA"/>
</dbReference>
<dbReference type="PANTHER" id="PTHR47336:SF2">
    <property type="entry name" value="TRANSCRIPTION FACTOR HMS1-RELATED"/>
    <property type="match status" value="1"/>
</dbReference>
<dbReference type="GO" id="GO:0045944">
    <property type="term" value="P:positive regulation of transcription by RNA polymerase II"/>
    <property type="evidence" value="ECO:0007669"/>
    <property type="project" value="InterPro"/>
</dbReference>
<accession>A0A6H0XLP1</accession>
<evidence type="ECO:0000313" key="4">
    <source>
        <dbReference type="EMBL" id="QIW95632.1"/>
    </source>
</evidence>
<keyword evidence="5" id="KW-1185">Reference proteome</keyword>
<evidence type="ECO:0000313" key="5">
    <source>
        <dbReference type="Proteomes" id="UP000503462"/>
    </source>
</evidence>
<dbReference type="Pfam" id="PF00010">
    <property type="entry name" value="HLH"/>
    <property type="match status" value="1"/>
</dbReference>
<dbReference type="SUPFAM" id="SSF47459">
    <property type="entry name" value="HLH, helix-loop-helix DNA-binding domain"/>
    <property type="match status" value="1"/>
</dbReference>
<feature type="compositionally biased region" description="Polar residues" evidence="2">
    <location>
        <begin position="155"/>
        <end position="184"/>
    </location>
</feature>
<protein>
    <recommendedName>
        <fullName evidence="3">BHLH domain-containing protein</fullName>
    </recommendedName>
</protein>
<feature type="region of interest" description="Disordered" evidence="2">
    <location>
        <begin position="366"/>
        <end position="386"/>
    </location>
</feature>
<proteinExistence type="predicted"/>
<dbReference type="OrthoDB" id="2133190at2759"/>
<feature type="compositionally biased region" description="Acidic residues" evidence="2">
    <location>
        <begin position="202"/>
        <end position="217"/>
    </location>
</feature>
<evidence type="ECO:0000256" key="2">
    <source>
        <dbReference type="SAM" id="MobiDB-lite"/>
    </source>
</evidence>
<feature type="domain" description="BHLH" evidence="3">
    <location>
        <begin position="220"/>
        <end position="289"/>
    </location>
</feature>
<dbReference type="AlphaFoldDB" id="A0A6H0XLP1"/>
<dbReference type="Pfam" id="PF09427">
    <property type="entry name" value="DUF2014"/>
    <property type="match status" value="1"/>
</dbReference>
<dbReference type="SMART" id="SM00353">
    <property type="entry name" value="HLH"/>
    <property type="match status" value="1"/>
</dbReference>